<comment type="caution">
    <text evidence="2">The sequence shown here is derived from an EMBL/GenBank/DDBJ whole genome shotgun (WGS) entry which is preliminary data.</text>
</comment>
<reference evidence="2" key="1">
    <citation type="journal article" date="2014" name="Int. J. Syst. Evol. Microbiol.">
        <title>Complete genome sequence of Corynebacterium casei LMG S-19264T (=DSM 44701T), isolated from a smear-ripened cheese.</title>
        <authorList>
            <consortium name="US DOE Joint Genome Institute (JGI-PGF)"/>
            <person name="Walter F."/>
            <person name="Albersmeier A."/>
            <person name="Kalinowski J."/>
            <person name="Ruckert C."/>
        </authorList>
    </citation>
    <scope>NUCLEOTIDE SEQUENCE</scope>
    <source>
        <strain evidence="2">CGMCC 1.15254</strain>
    </source>
</reference>
<evidence type="ECO:0008006" key="4">
    <source>
        <dbReference type="Google" id="ProtNLM"/>
    </source>
</evidence>
<feature type="signal peptide" evidence="1">
    <location>
        <begin position="1"/>
        <end position="19"/>
    </location>
</feature>
<proteinExistence type="predicted"/>
<dbReference type="Proteomes" id="UP000632498">
    <property type="component" value="Unassembled WGS sequence"/>
</dbReference>
<dbReference type="RefSeq" id="WP_188660798.1">
    <property type="nucleotide sequence ID" value="NZ_BMHV01000002.1"/>
</dbReference>
<keyword evidence="3" id="KW-1185">Reference proteome</keyword>
<evidence type="ECO:0000256" key="1">
    <source>
        <dbReference type="SAM" id="SignalP"/>
    </source>
</evidence>
<dbReference type="EMBL" id="BMHV01000002">
    <property type="protein sequence ID" value="GGF53920.1"/>
    <property type="molecule type" value="Genomic_DNA"/>
</dbReference>
<sequence>MKIAKFTLLALALGVGLSACDTVDSLKVWRKAKPEPCPRVTVLRNAAELTKFKPGPGRDLIDVLFEAKVTNVYSTCEYDVDYDTRAGSIHAQVAPVILGKRGPADTSRLAEIEYFVAMVDEQKNILQKSVFPLKLAFPGNLVQNEVRDEPIDLTLTTDGSKDGTAYEIYVGFQLSEEEMAYNERLRQR</sequence>
<name>A0A917F5F4_9PROT</name>
<accession>A0A917F5F4</accession>
<protein>
    <recommendedName>
        <fullName evidence="4">Lipoprotein</fullName>
    </recommendedName>
</protein>
<gene>
    <name evidence="2" type="ORF">GCM10011332_04120</name>
</gene>
<evidence type="ECO:0000313" key="3">
    <source>
        <dbReference type="Proteomes" id="UP000632498"/>
    </source>
</evidence>
<dbReference type="PROSITE" id="PS51257">
    <property type="entry name" value="PROKAR_LIPOPROTEIN"/>
    <property type="match status" value="1"/>
</dbReference>
<organism evidence="2 3">
    <name type="scientific">Terasakiella brassicae</name>
    <dbReference type="NCBI Taxonomy" id="1634917"/>
    <lineage>
        <taxon>Bacteria</taxon>
        <taxon>Pseudomonadati</taxon>
        <taxon>Pseudomonadota</taxon>
        <taxon>Alphaproteobacteria</taxon>
        <taxon>Rhodospirillales</taxon>
        <taxon>Terasakiellaceae</taxon>
        <taxon>Terasakiella</taxon>
    </lineage>
</organism>
<evidence type="ECO:0000313" key="2">
    <source>
        <dbReference type="EMBL" id="GGF53920.1"/>
    </source>
</evidence>
<feature type="chain" id="PRO_5037479692" description="Lipoprotein" evidence="1">
    <location>
        <begin position="20"/>
        <end position="188"/>
    </location>
</feature>
<reference evidence="2" key="2">
    <citation type="submission" date="2020-09" db="EMBL/GenBank/DDBJ databases">
        <authorList>
            <person name="Sun Q."/>
            <person name="Zhou Y."/>
        </authorList>
    </citation>
    <scope>NUCLEOTIDE SEQUENCE</scope>
    <source>
        <strain evidence="2">CGMCC 1.15254</strain>
    </source>
</reference>
<dbReference type="AlphaFoldDB" id="A0A917F5F4"/>
<keyword evidence="1" id="KW-0732">Signal</keyword>